<gene>
    <name evidence="1" type="ORF">QI031_21580</name>
</gene>
<proteinExistence type="predicted"/>
<accession>A0AAJ6P829</accession>
<dbReference type="AlphaFoldDB" id="A0AAJ6P829"/>
<evidence type="ECO:0000313" key="1">
    <source>
        <dbReference type="EMBL" id="WGV24359.1"/>
    </source>
</evidence>
<dbReference type="RefSeq" id="WP_281481681.1">
    <property type="nucleotide sequence ID" value="NZ_CP124543.1"/>
</dbReference>
<reference evidence="1 2" key="1">
    <citation type="journal article" date="2023" name="Limnol Oceanogr Lett">
        <title>Environmental adaptations by the intertidal Antarctic cyanobacterium Halotia branconii CENA392 as revealed using long-read genome sequencing.</title>
        <authorList>
            <person name="Dextro R.B."/>
            <person name="Delbaje E."/>
            <person name="Freitas P.N.N."/>
            <person name="Geraldes V."/>
            <person name="Pinto E."/>
            <person name="Long P.F."/>
            <person name="Fiore M.F."/>
        </authorList>
    </citation>
    <scope>NUCLEOTIDE SEQUENCE [LARGE SCALE GENOMIC DNA]</scope>
    <source>
        <strain evidence="1 2">CENA392</strain>
    </source>
</reference>
<dbReference type="Proteomes" id="UP001223520">
    <property type="component" value="Chromosome"/>
</dbReference>
<dbReference type="EMBL" id="CP124543">
    <property type="protein sequence ID" value="WGV24359.1"/>
    <property type="molecule type" value="Genomic_DNA"/>
</dbReference>
<evidence type="ECO:0000313" key="2">
    <source>
        <dbReference type="Proteomes" id="UP001223520"/>
    </source>
</evidence>
<name>A0AAJ6P829_9CYAN</name>
<sequence>MLSAVEVAKVSIPLFIRVNVSEKEEVDLPSPFDDYDSDFTVVGKYLRKLIYIKLMGDN</sequence>
<keyword evidence="2" id="KW-1185">Reference proteome</keyword>
<organism evidence="1 2">
    <name type="scientific">Halotia branconii CENA392</name>
    <dbReference type="NCBI Taxonomy" id="1539056"/>
    <lineage>
        <taxon>Bacteria</taxon>
        <taxon>Bacillati</taxon>
        <taxon>Cyanobacteriota</taxon>
        <taxon>Cyanophyceae</taxon>
        <taxon>Nostocales</taxon>
        <taxon>Nodulariaceae</taxon>
        <taxon>Halotia</taxon>
    </lineage>
</organism>
<protein>
    <submittedName>
        <fullName evidence="1">Uncharacterized protein</fullName>
    </submittedName>
</protein>
<dbReference type="KEGG" id="hbq:QI031_21580"/>